<evidence type="ECO:0000259" key="1">
    <source>
        <dbReference type="PROSITE" id="PS50030"/>
    </source>
</evidence>
<evidence type="ECO:0000313" key="3">
    <source>
        <dbReference type="Proteomes" id="UP000188268"/>
    </source>
</evidence>
<organism evidence="2 3">
    <name type="scientific">Corchorus capsularis</name>
    <name type="common">Jute</name>
    <dbReference type="NCBI Taxonomy" id="210143"/>
    <lineage>
        <taxon>Eukaryota</taxon>
        <taxon>Viridiplantae</taxon>
        <taxon>Streptophyta</taxon>
        <taxon>Embryophyta</taxon>
        <taxon>Tracheophyta</taxon>
        <taxon>Spermatophyta</taxon>
        <taxon>Magnoliopsida</taxon>
        <taxon>eudicotyledons</taxon>
        <taxon>Gunneridae</taxon>
        <taxon>Pentapetalae</taxon>
        <taxon>rosids</taxon>
        <taxon>malvids</taxon>
        <taxon>Malvales</taxon>
        <taxon>Malvaceae</taxon>
        <taxon>Grewioideae</taxon>
        <taxon>Apeibeae</taxon>
        <taxon>Corchorus</taxon>
    </lineage>
</organism>
<dbReference type="EMBL" id="AWWV01011761">
    <property type="protein sequence ID" value="OMO70841.1"/>
    <property type="molecule type" value="Genomic_DNA"/>
</dbReference>
<protein>
    <recommendedName>
        <fullName evidence="1">UBA domain-containing protein</fullName>
    </recommendedName>
</protein>
<dbReference type="AlphaFoldDB" id="A0A1R3HKN7"/>
<feature type="domain" description="UBA" evidence="1">
    <location>
        <begin position="1"/>
        <end position="35"/>
    </location>
</feature>
<dbReference type="Pfam" id="PF22562">
    <property type="entry name" value="UBA_7"/>
    <property type="match status" value="1"/>
</dbReference>
<dbReference type="SUPFAM" id="SSF46934">
    <property type="entry name" value="UBA-like"/>
    <property type="match status" value="1"/>
</dbReference>
<sequence length="38" mass="3926">MEQLLSMGFPSELAAQALAATGGKSTLNLCALLTTLKM</sequence>
<dbReference type="PROSITE" id="PS50030">
    <property type="entry name" value="UBA"/>
    <property type="match status" value="1"/>
</dbReference>
<reference evidence="2 3" key="1">
    <citation type="submission" date="2013-09" db="EMBL/GenBank/DDBJ databases">
        <title>Corchorus capsularis genome sequencing.</title>
        <authorList>
            <person name="Alam M."/>
            <person name="Haque M.S."/>
            <person name="Islam M.S."/>
            <person name="Emdad E.M."/>
            <person name="Islam M.M."/>
            <person name="Ahmed B."/>
            <person name="Halim A."/>
            <person name="Hossen Q.M.M."/>
            <person name="Hossain M.Z."/>
            <person name="Ahmed R."/>
            <person name="Khan M.M."/>
            <person name="Islam R."/>
            <person name="Rashid M.M."/>
            <person name="Khan S.A."/>
            <person name="Rahman M.S."/>
            <person name="Alam M."/>
        </authorList>
    </citation>
    <scope>NUCLEOTIDE SEQUENCE [LARGE SCALE GENOMIC DNA]</scope>
    <source>
        <strain evidence="3">cv. CVL-1</strain>
        <tissue evidence="2">Whole seedling</tissue>
    </source>
</reference>
<dbReference type="InterPro" id="IPR009060">
    <property type="entry name" value="UBA-like_sf"/>
</dbReference>
<accession>A0A1R3HKN7</accession>
<keyword evidence="3" id="KW-1185">Reference proteome</keyword>
<dbReference type="Gramene" id="OMO70841">
    <property type="protein sequence ID" value="OMO70841"/>
    <property type="gene ID" value="CCACVL1_18639"/>
</dbReference>
<dbReference type="Gene3D" id="1.10.8.10">
    <property type="entry name" value="DNA helicase RuvA subunit, C-terminal domain"/>
    <property type="match status" value="1"/>
</dbReference>
<gene>
    <name evidence="2" type="ORF">CCACVL1_18639</name>
</gene>
<evidence type="ECO:0000313" key="2">
    <source>
        <dbReference type="EMBL" id="OMO70841.1"/>
    </source>
</evidence>
<dbReference type="Proteomes" id="UP000188268">
    <property type="component" value="Unassembled WGS sequence"/>
</dbReference>
<name>A0A1R3HKN7_COCAP</name>
<proteinExistence type="predicted"/>
<dbReference type="InterPro" id="IPR015940">
    <property type="entry name" value="UBA"/>
</dbReference>
<comment type="caution">
    <text evidence="2">The sequence shown here is derived from an EMBL/GenBank/DDBJ whole genome shotgun (WGS) entry which is preliminary data.</text>
</comment>